<keyword evidence="5 8" id="KW-0812">Transmembrane</keyword>
<feature type="transmembrane region" description="Helical" evidence="8">
    <location>
        <begin position="260"/>
        <end position="280"/>
    </location>
</feature>
<keyword evidence="6 8" id="KW-1133">Transmembrane helix</keyword>
<evidence type="ECO:0000256" key="5">
    <source>
        <dbReference type="ARBA" id="ARBA00022692"/>
    </source>
</evidence>
<evidence type="ECO:0000313" key="9">
    <source>
        <dbReference type="EMBL" id="MDZ8119838.1"/>
    </source>
</evidence>
<dbReference type="Gene3D" id="1.20.1530.20">
    <property type="match status" value="1"/>
</dbReference>
<dbReference type="Pfam" id="PF03547">
    <property type="entry name" value="Mem_trans"/>
    <property type="match status" value="1"/>
</dbReference>
<evidence type="ECO:0000313" key="10">
    <source>
        <dbReference type="Proteomes" id="UP001290861"/>
    </source>
</evidence>
<reference evidence="9 10" key="1">
    <citation type="journal article" date="2024" name="Appl. Environ. Microbiol.">
        <title>Pontiella agarivorans sp. nov., a novel marine anaerobic bacterium capable of degrading macroalgal polysaccharides and fixing nitrogen.</title>
        <authorList>
            <person name="Liu N."/>
            <person name="Kivenson V."/>
            <person name="Peng X."/>
            <person name="Cui Z."/>
            <person name="Lankiewicz T.S."/>
            <person name="Gosselin K.M."/>
            <person name="English C.J."/>
            <person name="Blair E.M."/>
            <person name="O'Malley M.A."/>
            <person name="Valentine D.L."/>
        </authorList>
    </citation>
    <scope>NUCLEOTIDE SEQUENCE [LARGE SCALE GENOMIC DNA]</scope>
    <source>
        <strain evidence="9 10">NLcol2</strain>
    </source>
</reference>
<feature type="transmembrane region" description="Helical" evidence="8">
    <location>
        <begin position="127"/>
        <end position="151"/>
    </location>
</feature>
<dbReference type="PANTHER" id="PTHR36838:SF4">
    <property type="entry name" value="AUXIN EFFLUX CARRIER FAMILY PROTEIN"/>
    <property type="match status" value="1"/>
</dbReference>
<accession>A0ABU5N0A0</accession>
<evidence type="ECO:0000256" key="4">
    <source>
        <dbReference type="ARBA" id="ARBA00022475"/>
    </source>
</evidence>
<feature type="transmembrane region" description="Helical" evidence="8">
    <location>
        <begin position="286"/>
        <end position="308"/>
    </location>
</feature>
<evidence type="ECO:0000256" key="1">
    <source>
        <dbReference type="ARBA" id="ARBA00004651"/>
    </source>
</evidence>
<evidence type="ECO:0000256" key="2">
    <source>
        <dbReference type="ARBA" id="ARBA00010145"/>
    </source>
</evidence>
<comment type="caution">
    <text evidence="9">The sequence shown here is derived from an EMBL/GenBank/DDBJ whole genome shotgun (WGS) entry which is preliminary data.</text>
</comment>
<feature type="transmembrane region" description="Helical" evidence="8">
    <location>
        <begin position="171"/>
        <end position="188"/>
    </location>
</feature>
<comment type="similarity">
    <text evidence="2">Belongs to the auxin efflux carrier (TC 2.A.69) family.</text>
</comment>
<feature type="transmembrane region" description="Helical" evidence="8">
    <location>
        <begin position="37"/>
        <end position="56"/>
    </location>
</feature>
<keyword evidence="4" id="KW-1003">Cell membrane</keyword>
<dbReference type="InterPro" id="IPR004776">
    <property type="entry name" value="Mem_transp_PIN-like"/>
</dbReference>
<name>A0ABU5N0A0_9BACT</name>
<feature type="transmembrane region" description="Helical" evidence="8">
    <location>
        <begin position="63"/>
        <end position="83"/>
    </location>
</feature>
<dbReference type="PANTHER" id="PTHR36838">
    <property type="entry name" value="AUXIN EFFLUX CARRIER FAMILY PROTEIN"/>
    <property type="match status" value="1"/>
</dbReference>
<gene>
    <name evidence="9" type="ORF">P9H32_14505</name>
</gene>
<comment type="subcellular location">
    <subcellularLocation>
        <location evidence="1">Cell membrane</location>
        <topology evidence="1">Multi-pass membrane protein</topology>
    </subcellularLocation>
</comment>
<organism evidence="9 10">
    <name type="scientific">Pontiella agarivorans</name>
    <dbReference type="NCBI Taxonomy" id="3038953"/>
    <lineage>
        <taxon>Bacteria</taxon>
        <taxon>Pseudomonadati</taxon>
        <taxon>Kiritimatiellota</taxon>
        <taxon>Kiritimatiellia</taxon>
        <taxon>Kiritimatiellales</taxon>
        <taxon>Pontiellaceae</taxon>
        <taxon>Pontiella</taxon>
    </lineage>
</organism>
<evidence type="ECO:0000256" key="7">
    <source>
        <dbReference type="ARBA" id="ARBA00023136"/>
    </source>
</evidence>
<evidence type="ECO:0000256" key="8">
    <source>
        <dbReference type="SAM" id="Phobius"/>
    </source>
</evidence>
<evidence type="ECO:0000256" key="6">
    <source>
        <dbReference type="ARBA" id="ARBA00022989"/>
    </source>
</evidence>
<proteinExistence type="inferred from homology"/>
<keyword evidence="3" id="KW-0813">Transport</keyword>
<feature type="transmembrane region" description="Helical" evidence="8">
    <location>
        <begin position="200"/>
        <end position="219"/>
    </location>
</feature>
<feature type="transmembrane region" description="Helical" evidence="8">
    <location>
        <begin position="95"/>
        <end position="115"/>
    </location>
</feature>
<feature type="transmembrane region" description="Helical" evidence="8">
    <location>
        <begin position="231"/>
        <end position="253"/>
    </location>
</feature>
<protein>
    <submittedName>
        <fullName evidence="9">AEC family transporter</fullName>
    </submittedName>
</protein>
<dbReference type="EMBL" id="JARVCO010000012">
    <property type="protein sequence ID" value="MDZ8119838.1"/>
    <property type="molecule type" value="Genomic_DNA"/>
</dbReference>
<keyword evidence="7 8" id="KW-0472">Membrane</keyword>
<dbReference type="InterPro" id="IPR038770">
    <property type="entry name" value="Na+/solute_symporter_sf"/>
</dbReference>
<dbReference type="Proteomes" id="UP001290861">
    <property type="component" value="Unassembled WGS sequence"/>
</dbReference>
<evidence type="ECO:0000256" key="3">
    <source>
        <dbReference type="ARBA" id="ARBA00022448"/>
    </source>
</evidence>
<sequence>MFILNSIAPIFLLILLGKTLQKTGFMPEVFFKSLSRFVFWFALPSLLISSISRADLNFPTISRILGIFSLGTVLSLAFAWGVAKVLKLPAPKTGAFIQGSFRGNGAFVGLPVIVYSLGSIDASAEQLATVVLAPVVVIFNILAVTVLLHYGKDKHSTGDSISTFFLQMVKNPLIMSCVTGIALNLLKLELPLFLNRSLEALGRAALPMILMSIGASLAVEKLKGAASPSLIASLIKVAVTPAIGFLLAGFFDLSVTEKMIAIFFLGCPTAGMSYVMADVMGSDSTLAARIIALSTLLSAITLPVIIAVGL</sequence>
<keyword evidence="10" id="KW-1185">Reference proteome</keyword>